<accession>A0A9N9EHK3</accession>
<dbReference type="EMBL" id="CAJVQA010008466">
    <property type="protein sequence ID" value="CAG8672072.1"/>
    <property type="molecule type" value="Genomic_DNA"/>
</dbReference>
<name>A0A9N9EHK3_9GLOM</name>
<evidence type="ECO:0000256" key="1">
    <source>
        <dbReference type="SAM" id="MobiDB-lite"/>
    </source>
</evidence>
<feature type="region of interest" description="Disordered" evidence="1">
    <location>
        <begin position="211"/>
        <end position="237"/>
    </location>
</feature>
<evidence type="ECO:0000313" key="3">
    <source>
        <dbReference type="Proteomes" id="UP000789759"/>
    </source>
</evidence>
<dbReference type="Proteomes" id="UP000789759">
    <property type="component" value="Unassembled WGS sequence"/>
</dbReference>
<feature type="compositionally biased region" description="Basic and acidic residues" evidence="1">
    <location>
        <begin position="217"/>
        <end position="237"/>
    </location>
</feature>
<proteinExistence type="predicted"/>
<evidence type="ECO:0000313" key="2">
    <source>
        <dbReference type="EMBL" id="CAG8672072.1"/>
    </source>
</evidence>
<dbReference type="AlphaFoldDB" id="A0A9N9EHK3"/>
<comment type="caution">
    <text evidence="2">The sequence shown here is derived from an EMBL/GenBank/DDBJ whole genome shotgun (WGS) entry which is preliminary data.</text>
</comment>
<reference evidence="2" key="1">
    <citation type="submission" date="2021-06" db="EMBL/GenBank/DDBJ databases">
        <authorList>
            <person name="Kallberg Y."/>
            <person name="Tangrot J."/>
            <person name="Rosling A."/>
        </authorList>
    </citation>
    <scope>NUCLEOTIDE SEQUENCE</scope>
    <source>
        <strain evidence="2">FL966</strain>
    </source>
</reference>
<keyword evidence="3" id="KW-1185">Reference proteome</keyword>
<sequence length="237" mass="27634">MGKALSVARSTIENEKREEMEKSLRMLDFMETMLKSKMESFTNSLKHPSDDTHQVLLGTIVDQVTEYTLNATETSASEVVNRVIDHFLSKDIISGFKEVITYAVHAILNNETIGESYRQEYYLLIEHNALVRIDILFYKYEFGSNGITDQLQNIFCYMFYKSVIPTKKVDHNLLIYTISKYINNTSEHQPHNETIKKYIKEWKDFRKDLEADDNDKEDTKSDNNNKQDTKSIDSKSN</sequence>
<gene>
    <name evidence="2" type="ORF">CPELLU_LOCUS10327</name>
</gene>
<protein>
    <submittedName>
        <fullName evidence="2">9348_t:CDS:1</fullName>
    </submittedName>
</protein>
<organism evidence="2 3">
    <name type="scientific">Cetraspora pellucida</name>
    <dbReference type="NCBI Taxonomy" id="1433469"/>
    <lineage>
        <taxon>Eukaryota</taxon>
        <taxon>Fungi</taxon>
        <taxon>Fungi incertae sedis</taxon>
        <taxon>Mucoromycota</taxon>
        <taxon>Glomeromycotina</taxon>
        <taxon>Glomeromycetes</taxon>
        <taxon>Diversisporales</taxon>
        <taxon>Gigasporaceae</taxon>
        <taxon>Cetraspora</taxon>
    </lineage>
</organism>
<dbReference type="OrthoDB" id="5962590at2759"/>